<evidence type="ECO:0000313" key="4">
    <source>
        <dbReference type="EMBL" id="KAJ8301060.1"/>
    </source>
</evidence>
<evidence type="ECO:0000259" key="3">
    <source>
        <dbReference type="PROSITE" id="PS50011"/>
    </source>
</evidence>
<evidence type="ECO:0000256" key="2">
    <source>
        <dbReference type="SAM" id="Coils"/>
    </source>
</evidence>
<dbReference type="InterPro" id="IPR011009">
    <property type="entry name" value="Kinase-like_dom_sf"/>
</dbReference>
<sequence>MKRSMYSLKVAKVMDAKSMEKNQEMIDDLQRRIERLEVNSRHSVEELHKGVAFEVDSLYRNITTLLRDREFVQKLVTWEAKDCPRPDDWKKTAREASERIASRIALEVNLWERNNNVNANIKEKIVKKFKRDFELMEDQIKAIEGALLAGETRVITDLHKSMKKQLPVKQLFKKAKHNDDSDSVKGLGGTVSSAGGFNVGDKQIKRLFNGYKKDTAEQKMIEATEIFISDILSGQYLREKLEKYLGRFVKGIDNVVKMIPEFLKADKQLIKTLQQQMRSAEDNLKDVYPELIHLCQTLQGQLDLFFVYRILEMDYRLRDLDWKKEDLIGTGSFAEVFKAKLHKGRDVIPVALKVCRDSLKESTVTDILLEDRTLRELEHENIVRYYGSTCKQDGKGGSVKVTWIMI</sequence>
<keyword evidence="1" id="KW-0547">Nucleotide-binding</keyword>
<dbReference type="InterPro" id="IPR000719">
    <property type="entry name" value="Prot_kinase_dom"/>
</dbReference>
<dbReference type="PANTHER" id="PTHR26392">
    <property type="entry name" value="MITOGEN-ACTIVATED PROTEIN KINASE KINASE KINASE 7-RELATED"/>
    <property type="match status" value="1"/>
</dbReference>
<keyword evidence="2" id="KW-0175">Coiled coil</keyword>
<dbReference type="EMBL" id="JARBDR010000918">
    <property type="protein sequence ID" value="KAJ8301060.1"/>
    <property type="molecule type" value="Genomic_DNA"/>
</dbReference>
<proteinExistence type="predicted"/>
<dbReference type="Pfam" id="PF07714">
    <property type="entry name" value="PK_Tyr_Ser-Thr"/>
    <property type="match status" value="1"/>
</dbReference>
<comment type="caution">
    <text evidence="4">The sequence shown here is derived from an EMBL/GenBank/DDBJ whole genome shotgun (WGS) entry which is preliminary data.</text>
</comment>
<dbReference type="SUPFAM" id="SSF56112">
    <property type="entry name" value="Protein kinase-like (PK-like)"/>
    <property type="match status" value="1"/>
</dbReference>
<evidence type="ECO:0000256" key="1">
    <source>
        <dbReference type="PROSITE-ProRule" id="PRU10141"/>
    </source>
</evidence>
<dbReference type="PROSITE" id="PS50011">
    <property type="entry name" value="PROTEIN_KINASE_DOM"/>
    <property type="match status" value="1"/>
</dbReference>
<feature type="binding site" evidence="1">
    <location>
        <position position="353"/>
    </location>
    <ligand>
        <name>ATP</name>
        <dbReference type="ChEBI" id="CHEBI:30616"/>
    </ligand>
</feature>
<keyword evidence="1" id="KW-0067">ATP-binding</keyword>
<name>A0ABQ9EC28_TEGGR</name>
<gene>
    <name evidence="4" type="ORF">KUTeg_020047</name>
</gene>
<dbReference type="PANTHER" id="PTHR26392:SF92">
    <property type="entry name" value="PROTEIN KINASE DOMAIN-CONTAINING PROTEIN"/>
    <property type="match status" value="1"/>
</dbReference>
<reference evidence="4 5" key="1">
    <citation type="submission" date="2022-12" db="EMBL/GenBank/DDBJ databases">
        <title>Chromosome-level genome of Tegillarca granosa.</title>
        <authorList>
            <person name="Kim J."/>
        </authorList>
    </citation>
    <scope>NUCLEOTIDE SEQUENCE [LARGE SCALE GENOMIC DNA]</scope>
    <source>
        <strain evidence="4">Teg-2019</strain>
        <tissue evidence="4">Adductor muscle</tissue>
    </source>
</reference>
<accession>A0ABQ9EC28</accession>
<evidence type="ECO:0000313" key="5">
    <source>
        <dbReference type="Proteomes" id="UP001217089"/>
    </source>
</evidence>
<feature type="coiled-coil region" evidence="2">
    <location>
        <begin position="19"/>
        <end position="46"/>
    </location>
</feature>
<dbReference type="PROSITE" id="PS00107">
    <property type="entry name" value="PROTEIN_KINASE_ATP"/>
    <property type="match status" value="1"/>
</dbReference>
<protein>
    <recommendedName>
        <fullName evidence="3">Protein kinase domain-containing protein</fullName>
    </recommendedName>
</protein>
<feature type="domain" description="Protein kinase" evidence="3">
    <location>
        <begin position="322"/>
        <end position="406"/>
    </location>
</feature>
<keyword evidence="5" id="KW-1185">Reference proteome</keyword>
<organism evidence="4 5">
    <name type="scientific">Tegillarca granosa</name>
    <name type="common">Malaysian cockle</name>
    <name type="synonym">Anadara granosa</name>
    <dbReference type="NCBI Taxonomy" id="220873"/>
    <lineage>
        <taxon>Eukaryota</taxon>
        <taxon>Metazoa</taxon>
        <taxon>Spiralia</taxon>
        <taxon>Lophotrochozoa</taxon>
        <taxon>Mollusca</taxon>
        <taxon>Bivalvia</taxon>
        <taxon>Autobranchia</taxon>
        <taxon>Pteriomorphia</taxon>
        <taxon>Arcoida</taxon>
        <taxon>Arcoidea</taxon>
        <taxon>Arcidae</taxon>
        <taxon>Tegillarca</taxon>
    </lineage>
</organism>
<dbReference type="InterPro" id="IPR001245">
    <property type="entry name" value="Ser-Thr/Tyr_kinase_cat_dom"/>
</dbReference>
<dbReference type="Proteomes" id="UP001217089">
    <property type="component" value="Unassembled WGS sequence"/>
</dbReference>
<dbReference type="Gene3D" id="3.30.200.20">
    <property type="entry name" value="Phosphorylase Kinase, domain 1"/>
    <property type="match status" value="1"/>
</dbReference>
<dbReference type="InterPro" id="IPR017441">
    <property type="entry name" value="Protein_kinase_ATP_BS"/>
</dbReference>